<organism evidence="1 2">
    <name type="scientific">Araneus ventricosus</name>
    <name type="common">Orbweaver spider</name>
    <name type="synonym">Epeira ventricosa</name>
    <dbReference type="NCBI Taxonomy" id="182803"/>
    <lineage>
        <taxon>Eukaryota</taxon>
        <taxon>Metazoa</taxon>
        <taxon>Ecdysozoa</taxon>
        <taxon>Arthropoda</taxon>
        <taxon>Chelicerata</taxon>
        <taxon>Arachnida</taxon>
        <taxon>Araneae</taxon>
        <taxon>Araneomorphae</taxon>
        <taxon>Entelegynae</taxon>
        <taxon>Araneoidea</taxon>
        <taxon>Araneidae</taxon>
        <taxon>Araneus</taxon>
    </lineage>
</organism>
<proteinExistence type="predicted"/>
<protein>
    <submittedName>
        <fullName evidence="1">Uncharacterized protein</fullName>
    </submittedName>
</protein>
<accession>A0A4Y2TUM0</accession>
<reference evidence="1 2" key="1">
    <citation type="journal article" date="2019" name="Sci. Rep.">
        <title>Orb-weaving spider Araneus ventricosus genome elucidates the spidroin gene catalogue.</title>
        <authorList>
            <person name="Kono N."/>
            <person name="Nakamura H."/>
            <person name="Ohtoshi R."/>
            <person name="Moran D.A.P."/>
            <person name="Shinohara A."/>
            <person name="Yoshida Y."/>
            <person name="Fujiwara M."/>
            <person name="Mori M."/>
            <person name="Tomita M."/>
            <person name="Arakawa K."/>
        </authorList>
    </citation>
    <scope>NUCLEOTIDE SEQUENCE [LARGE SCALE GENOMIC DNA]</scope>
</reference>
<comment type="caution">
    <text evidence="1">The sequence shown here is derived from an EMBL/GenBank/DDBJ whole genome shotgun (WGS) entry which is preliminary data.</text>
</comment>
<sequence>MFAFLQNLAARIGFWQTAKFSEYPFFAQAFTHAHGVEQRCCSSGPIADDESYLCLRVRFLIGESSVAACATRNVDYYAPVKEPGFAISGSRVIHFHSDAPAGSFLVVIDPLGGHHEYAGEKPLDFGAGSHSAWGILFATSPKTRRTSYERGGAWTCDGNFITENSNFIAIVAPDYSATQMLRQNRTPFLPPYT</sequence>
<keyword evidence="2" id="KW-1185">Reference proteome</keyword>
<dbReference type="Proteomes" id="UP000499080">
    <property type="component" value="Unassembled WGS sequence"/>
</dbReference>
<dbReference type="EMBL" id="BGPR01031318">
    <property type="protein sequence ID" value="GBO04315.1"/>
    <property type="molecule type" value="Genomic_DNA"/>
</dbReference>
<name>A0A4Y2TUM0_ARAVE</name>
<gene>
    <name evidence="1" type="ORF">AVEN_77748_1</name>
</gene>
<dbReference type="AlphaFoldDB" id="A0A4Y2TUM0"/>
<evidence type="ECO:0000313" key="1">
    <source>
        <dbReference type="EMBL" id="GBO04315.1"/>
    </source>
</evidence>
<evidence type="ECO:0000313" key="2">
    <source>
        <dbReference type="Proteomes" id="UP000499080"/>
    </source>
</evidence>